<name>A0A3P6PH71_ANISI</name>
<organism evidence="1 2">
    <name type="scientific">Anisakis simplex</name>
    <name type="common">Herring worm</name>
    <dbReference type="NCBI Taxonomy" id="6269"/>
    <lineage>
        <taxon>Eukaryota</taxon>
        <taxon>Metazoa</taxon>
        <taxon>Ecdysozoa</taxon>
        <taxon>Nematoda</taxon>
        <taxon>Chromadorea</taxon>
        <taxon>Rhabditida</taxon>
        <taxon>Spirurina</taxon>
        <taxon>Ascaridomorpha</taxon>
        <taxon>Ascaridoidea</taxon>
        <taxon>Anisakidae</taxon>
        <taxon>Anisakis</taxon>
        <taxon>Anisakis simplex complex</taxon>
    </lineage>
</organism>
<accession>A0A3P6PH71</accession>
<dbReference type="Proteomes" id="UP000267096">
    <property type="component" value="Unassembled WGS sequence"/>
</dbReference>
<sequence length="91" mass="10108">MAQIATNYVLPPGYPIQPTTHLVTRDLADAVLVYMTPADPNQIALIPDPFTRIGQANYDHIIHLCRIYEDVLLAGTILIRNRLVHAMLSSA</sequence>
<protein>
    <submittedName>
        <fullName evidence="1">Uncharacterized protein</fullName>
    </submittedName>
</protein>
<dbReference type="AlphaFoldDB" id="A0A3P6PH71"/>
<keyword evidence="2" id="KW-1185">Reference proteome</keyword>
<gene>
    <name evidence="1" type="ORF">ASIM_LOCUS6234</name>
</gene>
<dbReference type="EMBL" id="UYRR01013273">
    <property type="protein sequence ID" value="VDK26725.1"/>
    <property type="molecule type" value="Genomic_DNA"/>
</dbReference>
<proteinExistence type="predicted"/>
<reference evidence="1 2" key="1">
    <citation type="submission" date="2018-11" db="EMBL/GenBank/DDBJ databases">
        <authorList>
            <consortium name="Pathogen Informatics"/>
        </authorList>
    </citation>
    <scope>NUCLEOTIDE SEQUENCE [LARGE SCALE GENOMIC DNA]</scope>
</reference>
<evidence type="ECO:0000313" key="2">
    <source>
        <dbReference type="Proteomes" id="UP000267096"/>
    </source>
</evidence>
<evidence type="ECO:0000313" key="1">
    <source>
        <dbReference type="EMBL" id="VDK26725.1"/>
    </source>
</evidence>